<keyword evidence="4 5" id="KW-0378">Hydrolase</keyword>
<keyword evidence="5" id="KW-0460">Magnesium</keyword>
<dbReference type="InterPro" id="IPR022907">
    <property type="entry name" value="VapC_family"/>
</dbReference>
<dbReference type="GO" id="GO:0000287">
    <property type="term" value="F:magnesium ion binding"/>
    <property type="evidence" value="ECO:0007669"/>
    <property type="project" value="UniProtKB-UniRule"/>
</dbReference>
<evidence type="ECO:0000256" key="1">
    <source>
        <dbReference type="ARBA" id="ARBA00022649"/>
    </source>
</evidence>
<dbReference type="EMBL" id="CP018171">
    <property type="protein sequence ID" value="APH73028.1"/>
    <property type="molecule type" value="Genomic_DNA"/>
</dbReference>
<keyword evidence="1 5" id="KW-1277">Toxin-antitoxin system</keyword>
<evidence type="ECO:0000256" key="3">
    <source>
        <dbReference type="ARBA" id="ARBA00022723"/>
    </source>
</evidence>
<sequence>MSYVDSSVLVSLAAAEPDSEALAFRCAAIEGLVTSVVSQVEAAIATGRIFGKDYSFGTAQVQDVIREMGIKIVGVPDDLALEVMQAYQAFGKGTGHPARLNFGDCFSYAMARRLAVPLLFKGNDFALTDIQQAP</sequence>
<proteinExistence type="inferred from homology"/>
<keyword evidence="8" id="KW-1185">Reference proteome</keyword>
<evidence type="ECO:0000259" key="6">
    <source>
        <dbReference type="Pfam" id="PF01850"/>
    </source>
</evidence>
<feature type="binding site" evidence="5">
    <location>
        <position position="104"/>
    </location>
    <ligand>
        <name>Mg(2+)</name>
        <dbReference type="ChEBI" id="CHEBI:18420"/>
    </ligand>
</feature>
<dbReference type="CDD" id="cd09871">
    <property type="entry name" value="PIN_MtVapC28-VapC30-like"/>
    <property type="match status" value="1"/>
</dbReference>
<dbReference type="STRING" id="1670800.BSQ44_17875"/>
<dbReference type="InterPro" id="IPR002716">
    <property type="entry name" value="PIN_dom"/>
</dbReference>
<keyword evidence="3 5" id="KW-0479">Metal-binding</keyword>
<dbReference type="Gene3D" id="3.40.50.1010">
    <property type="entry name" value="5'-nuclease"/>
    <property type="match status" value="1"/>
</dbReference>
<organism evidence="7 8">
    <name type="scientific">Aquibium oceanicum</name>
    <dbReference type="NCBI Taxonomy" id="1670800"/>
    <lineage>
        <taxon>Bacteria</taxon>
        <taxon>Pseudomonadati</taxon>
        <taxon>Pseudomonadota</taxon>
        <taxon>Alphaproteobacteria</taxon>
        <taxon>Hyphomicrobiales</taxon>
        <taxon>Phyllobacteriaceae</taxon>
        <taxon>Aquibium</taxon>
    </lineage>
</organism>
<dbReference type="AlphaFoldDB" id="A0A1L3SUH2"/>
<dbReference type="Proteomes" id="UP000182840">
    <property type="component" value="Chromosome"/>
</dbReference>
<comment type="function">
    <text evidence="5">Toxic component of a toxin-antitoxin (TA) system. An RNase.</text>
</comment>
<dbReference type="GO" id="GO:0090729">
    <property type="term" value="F:toxin activity"/>
    <property type="evidence" value="ECO:0007669"/>
    <property type="project" value="UniProtKB-KW"/>
</dbReference>
<name>A0A1L3SUH2_9HYPH</name>
<dbReference type="EC" id="3.1.-.-" evidence="5"/>
<comment type="cofactor">
    <cofactor evidence="5">
        <name>Mg(2+)</name>
        <dbReference type="ChEBI" id="CHEBI:18420"/>
    </cofactor>
</comment>
<evidence type="ECO:0000256" key="4">
    <source>
        <dbReference type="ARBA" id="ARBA00022801"/>
    </source>
</evidence>
<evidence type="ECO:0000256" key="2">
    <source>
        <dbReference type="ARBA" id="ARBA00022722"/>
    </source>
</evidence>
<dbReference type="InterPro" id="IPR029060">
    <property type="entry name" value="PIN-like_dom_sf"/>
</dbReference>
<dbReference type="RefSeq" id="WP_072606499.1">
    <property type="nucleotide sequence ID" value="NZ_CP018171.1"/>
</dbReference>
<accession>A0A1L3SUH2</accession>
<dbReference type="SUPFAM" id="SSF88723">
    <property type="entry name" value="PIN domain-like"/>
    <property type="match status" value="1"/>
</dbReference>
<protein>
    <recommendedName>
        <fullName evidence="5">Ribonuclease VapC</fullName>
        <shortName evidence="5">RNase VapC</shortName>
        <ecNumber evidence="5">3.1.-.-</ecNumber>
    </recommendedName>
    <alternativeName>
        <fullName evidence="5">Toxin VapC</fullName>
    </alternativeName>
</protein>
<reference evidence="8" key="1">
    <citation type="submission" date="2016-11" db="EMBL/GenBank/DDBJ databases">
        <title>Mesorhizobium oceanicum sp. nov., isolated from deep seawater in South China Sea.</title>
        <authorList>
            <person name="Fu G.-Y."/>
        </authorList>
    </citation>
    <scope>NUCLEOTIDE SEQUENCE [LARGE SCALE GENOMIC DNA]</scope>
    <source>
        <strain evidence="8">B7</strain>
    </source>
</reference>
<dbReference type="OrthoDB" id="32625at2"/>
<gene>
    <name evidence="5" type="primary">vapC</name>
    <name evidence="7" type="ORF">BSQ44_17875</name>
</gene>
<dbReference type="GO" id="GO:0004540">
    <property type="term" value="F:RNA nuclease activity"/>
    <property type="evidence" value="ECO:0007669"/>
    <property type="project" value="InterPro"/>
</dbReference>
<evidence type="ECO:0000313" key="8">
    <source>
        <dbReference type="Proteomes" id="UP000182840"/>
    </source>
</evidence>
<keyword evidence="2 5" id="KW-0540">Nuclease</keyword>
<dbReference type="Pfam" id="PF01850">
    <property type="entry name" value="PIN"/>
    <property type="match status" value="1"/>
</dbReference>
<dbReference type="HAMAP" id="MF_00265">
    <property type="entry name" value="VapC_Nob1"/>
    <property type="match status" value="1"/>
</dbReference>
<dbReference type="GO" id="GO:0016787">
    <property type="term" value="F:hydrolase activity"/>
    <property type="evidence" value="ECO:0007669"/>
    <property type="project" value="UniProtKB-KW"/>
</dbReference>
<keyword evidence="5" id="KW-0800">Toxin</keyword>
<evidence type="ECO:0000256" key="5">
    <source>
        <dbReference type="HAMAP-Rule" id="MF_00265"/>
    </source>
</evidence>
<feature type="domain" description="PIN" evidence="6">
    <location>
        <begin position="3"/>
        <end position="129"/>
    </location>
</feature>
<feature type="binding site" evidence="5">
    <location>
        <position position="5"/>
    </location>
    <ligand>
        <name>Mg(2+)</name>
        <dbReference type="ChEBI" id="CHEBI:18420"/>
    </ligand>
</feature>
<evidence type="ECO:0000313" key="7">
    <source>
        <dbReference type="EMBL" id="APH73028.1"/>
    </source>
</evidence>
<comment type="similarity">
    <text evidence="5">Belongs to the PINc/VapC protein family.</text>
</comment>
<dbReference type="KEGG" id="meso:BSQ44_17875"/>